<dbReference type="InterPro" id="IPR018511">
    <property type="entry name" value="Hemolysin-typ_Ca-bd_CS"/>
</dbReference>
<comment type="caution">
    <text evidence="2">The sequence shown here is derived from an EMBL/GenBank/DDBJ whole genome shotgun (WGS) entry which is preliminary data.</text>
</comment>
<name>A0A552F1R3_MICAE</name>
<accession>A0A552F1R3</accession>
<proteinExistence type="predicted"/>
<dbReference type="AlphaFoldDB" id="A0A552F1R3"/>
<dbReference type="InterPro" id="IPR011049">
    <property type="entry name" value="Serralysin-like_metalloprot_C"/>
</dbReference>
<evidence type="ECO:0000256" key="1">
    <source>
        <dbReference type="SAM" id="MobiDB-lite"/>
    </source>
</evidence>
<feature type="region of interest" description="Disordered" evidence="1">
    <location>
        <begin position="658"/>
        <end position="677"/>
    </location>
</feature>
<evidence type="ECO:0000313" key="2">
    <source>
        <dbReference type="EMBL" id="TRU40655.1"/>
    </source>
</evidence>
<protein>
    <submittedName>
        <fullName evidence="2">DUF4214 domain-containing protein</fullName>
    </submittedName>
</protein>
<dbReference type="InterPro" id="IPR001343">
    <property type="entry name" value="Hemolysn_Ca-bd"/>
</dbReference>
<dbReference type="EMBL" id="SFBI01000047">
    <property type="protein sequence ID" value="TRU40655.1"/>
    <property type="molecule type" value="Genomic_DNA"/>
</dbReference>
<evidence type="ECO:0000313" key="3">
    <source>
        <dbReference type="Proteomes" id="UP000317708"/>
    </source>
</evidence>
<dbReference type="Gene3D" id="2.150.10.10">
    <property type="entry name" value="Serralysin-like metalloprotease, C-terminal"/>
    <property type="match status" value="1"/>
</dbReference>
<sequence>MMAIPQSSIIALSLMYTKLPPSASDLTFWATPPGNAISFNEAVQAFSTSSAAKAAYPMLASPIVLSQNAAARRDYVTQAFQNLYGIAATAINAEELTYWADTYLLSSPQAIFDFPVVLNQFSPASRQQALTNRAQVAENFAVALAATGSSTFTSAQYSSGWGIVNTVTADAATVTAANAQIAQFVAGGGGGGGQTFVFTTALDNLPGTPGNDTFNGDNSGGLAQQTVQLGDVANGGDGTDTFNYFGPTDNVLPQLSNIENVNLIQGSGNNAGGTNTAAFDFSAAAGKGLKSVTVDTLVLGAATTTTTIQGIGGVGLTLKGNFNNNNLTANFGNSATEAQIATNAVNKGGTLTVQGNKLTTLNFTATGSSTFTKLVTTPVDAGAVNTIKVSGDGKSLSFSDNVAVANSIKTIDASGLTAGGLTVAFGTGITSFKGGKGDDIVRSNNLTTTTDSAVDAGEGTKDRLIVNTTADVNTTARANVYANFEVLQSTDQTVDLDLFAKSPFVALRSAGASVFNNVTATQAGDVTIFANATPTFNLKTATGTSDTLNITVSDGLEAVNNLTITNPTAPNVEILKFTTTDNTIVTTLLNAPSASTITATGAGTFNLTTGARELGTGFSIDASAVTANVTIDASAGNVNGAIIKGASSSPAAVNTLSGSNQNDGITGGSGSDLLRGNRGQDTLTGGAGVDQFIYGGGFANNKGTANVDRIADFVAGVGGDQFKFATGADQFLNGLNFTANATVNINTAQTIATAANIDDVFAGITAITASTNATLQTVLVTVSAGLAAGTYLYANNGTGAVSNADDFLVNVSGITGTLSVTPTTGNFIFENFA</sequence>
<dbReference type="GO" id="GO:0005509">
    <property type="term" value="F:calcium ion binding"/>
    <property type="evidence" value="ECO:0007669"/>
    <property type="project" value="InterPro"/>
</dbReference>
<dbReference type="Pfam" id="PF00353">
    <property type="entry name" value="HemolysinCabind"/>
    <property type="match status" value="1"/>
</dbReference>
<dbReference type="PROSITE" id="PS00330">
    <property type="entry name" value="HEMOLYSIN_CALCIUM"/>
    <property type="match status" value="1"/>
</dbReference>
<dbReference type="SUPFAM" id="SSF51120">
    <property type="entry name" value="beta-Roll"/>
    <property type="match status" value="1"/>
</dbReference>
<reference evidence="2 3" key="1">
    <citation type="submission" date="2019-01" db="EMBL/GenBank/DDBJ databases">
        <title>Coherence of Microcystis species and biogeography revealed through population genomics.</title>
        <authorList>
            <person name="Perez-Carrascal O.M."/>
            <person name="Terrat Y."/>
            <person name="Giani A."/>
            <person name="Fortin N."/>
            <person name="Tromas N."/>
            <person name="Shapiro B.J."/>
        </authorList>
    </citation>
    <scope>NUCLEOTIDE SEQUENCE [LARGE SCALE GENOMIC DNA]</scope>
    <source>
        <strain evidence="2">Ma_MB_S_20031200_S102</strain>
    </source>
</reference>
<organism evidence="2 3">
    <name type="scientific">Microcystis aeruginosa Ma_MB_S_20031200_S102</name>
    <dbReference type="NCBI Taxonomy" id="2486254"/>
    <lineage>
        <taxon>Bacteria</taxon>
        <taxon>Bacillati</taxon>
        <taxon>Cyanobacteriota</taxon>
        <taxon>Cyanophyceae</taxon>
        <taxon>Oscillatoriophycideae</taxon>
        <taxon>Chroococcales</taxon>
        <taxon>Microcystaceae</taxon>
        <taxon>Microcystis</taxon>
    </lineage>
</organism>
<dbReference type="PRINTS" id="PR00313">
    <property type="entry name" value="CABNDNGRPT"/>
</dbReference>
<gene>
    <name evidence="2" type="ORF">EWV92_04895</name>
</gene>
<dbReference type="Proteomes" id="UP000317708">
    <property type="component" value="Unassembled WGS sequence"/>
</dbReference>